<dbReference type="EC" id="7.4.2.10" evidence="13"/>
<evidence type="ECO:0000259" key="17">
    <source>
        <dbReference type="PROSITE" id="PS50893"/>
    </source>
</evidence>
<dbReference type="Gene3D" id="3.40.50.300">
    <property type="entry name" value="P-loop containing nucleotide triphosphate hydrolases"/>
    <property type="match status" value="1"/>
</dbReference>
<evidence type="ECO:0000256" key="12">
    <source>
        <dbReference type="ARBA" id="ARBA00038416"/>
    </source>
</evidence>
<dbReference type="InterPro" id="IPR003593">
    <property type="entry name" value="AAA+_ATPase"/>
</dbReference>
<evidence type="ECO:0000256" key="2">
    <source>
        <dbReference type="ARBA" id="ARBA00004533"/>
    </source>
</evidence>
<evidence type="ECO:0000256" key="16">
    <source>
        <dbReference type="SAM" id="MobiDB-lite"/>
    </source>
</evidence>
<dbReference type="CDD" id="cd03257">
    <property type="entry name" value="ABC_NikE_OppD_transporters"/>
    <property type="match status" value="1"/>
</dbReference>
<reference evidence="18 19" key="1">
    <citation type="submission" date="2020-08" db="EMBL/GenBank/DDBJ databases">
        <title>Genomic Encyclopedia of Type Strains, Phase IV (KMG-IV): sequencing the most valuable type-strain genomes for metagenomic binning, comparative biology and taxonomic classification.</title>
        <authorList>
            <person name="Goeker M."/>
        </authorList>
    </citation>
    <scope>NUCLEOTIDE SEQUENCE [LARGE SCALE GENOMIC DNA]</scope>
    <source>
        <strain evidence="18 19">DSM 17455</strain>
    </source>
</reference>
<dbReference type="InterPro" id="IPR003439">
    <property type="entry name" value="ABC_transporter-like_ATP-bd"/>
</dbReference>
<comment type="catalytic activity">
    <reaction evidence="15">
        <text>glutathione(out) + ATP + H2O = glutathione(in) + ADP + phosphate + H(+)</text>
        <dbReference type="Rhea" id="RHEA:29791"/>
        <dbReference type="ChEBI" id="CHEBI:15377"/>
        <dbReference type="ChEBI" id="CHEBI:15378"/>
        <dbReference type="ChEBI" id="CHEBI:30616"/>
        <dbReference type="ChEBI" id="CHEBI:43474"/>
        <dbReference type="ChEBI" id="CHEBI:57925"/>
        <dbReference type="ChEBI" id="CHEBI:456216"/>
        <dbReference type="EC" id="7.4.2.10"/>
    </reaction>
</comment>
<feature type="compositionally biased region" description="Basic and acidic residues" evidence="16">
    <location>
        <begin position="269"/>
        <end position="287"/>
    </location>
</feature>
<gene>
    <name evidence="18" type="ORF">HNQ97_004095</name>
</gene>
<dbReference type="PROSITE" id="PS00211">
    <property type="entry name" value="ABC_TRANSPORTER_1"/>
    <property type="match status" value="1"/>
</dbReference>
<name>A0ABR6CAR4_9HYPH</name>
<comment type="subcellular location">
    <subcellularLocation>
        <location evidence="2">Cell inner membrane</location>
    </subcellularLocation>
    <subcellularLocation>
        <location evidence="1">Membrane</location>
        <topology evidence="1">Peripheral membrane protein</topology>
    </subcellularLocation>
</comment>
<evidence type="ECO:0000256" key="10">
    <source>
        <dbReference type="ARBA" id="ARBA00023136"/>
    </source>
</evidence>
<dbReference type="SMART" id="SM00382">
    <property type="entry name" value="AAA"/>
    <property type="match status" value="1"/>
</dbReference>
<evidence type="ECO:0000256" key="5">
    <source>
        <dbReference type="ARBA" id="ARBA00022475"/>
    </source>
</evidence>
<protein>
    <recommendedName>
        <fullName evidence="14">Glutathione import ATP-binding protein GsiA</fullName>
        <ecNumber evidence="13">7.4.2.10</ecNumber>
    </recommendedName>
</protein>
<comment type="similarity">
    <text evidence="12">Belongs to the ABC transporter superfamily. Glutathione importer (TC 3.A.1.5.11) family.</text>
</comment>
<dbReference type="RefSeq" id="WP_154385821.1">
    <property type="nucleotide sequence ID" value="NZ_JACJHY010000020.1"/>
</dbReference>
<dbReference type="GO" id="GO:0005524">
    <property type="term" value="F:ATP binding"/>
    <property type="evidence" value="ECO:0007669"/>
    <property type="project" value="UniProtKB-KW"/>
</dbReference>
<evidence type="ECO:0000256" key="15">
    <source>
        <dbReference type="ARBA" id="ARBA00047640"/>
    </source>
</evidence>
<evidence type="ECO:0000256" key="14">
    <source>
        <dbReference type="ARBA" id="ARBA00041187"/>
    </source>
</evidence>
<sequence length="287" mass="31659">MTAALYVEGLEVVFNLFRALKGVSVTVEPGESFGLVGESGSGKSTLLRAIAGLASVASGSIVVNGKTLGRRRDRDFYRQVQMVFQDPYGSLHPRQTVDRLLQEPLAIHSIGDSENRIRRALDEVGLGNGFRFRYSHQLSGGQRQRVAIARALILEPSILLLDEPTSALDASVQAEVLNLLEQVRRDRKLTFLMVSHDLAVINHMCERLMVMQNGDAVEQLAASDLASGRVGQDYTRRLLKASEGFARGRQSPSERNFPELKIKSITKQQGEHDETRPGPGRIERPSA</sequence>
<keyword evidence="19" id="KW-1185">Reference proteome</keyword>
<accession>A0ABR6CAR4</accession>
<dbReference type="EMBL" id="JACJHZ010000020">
    <property type="protein sequence ID" value="MBA9022085.1"/>
    <property type="molecule type" value="Genomic_DNA"/>
</dbReference>
<evidence type="ECO:0000256" key="8">
    <source>
        <dbReference type="ARBA" id="ARBA00022840"/>
    </source>
</evidence>
<comment type="subunit">
    <text evidence="3">The complex is composed of two ATP-binding proteins (GsiA), two transmembrane proteins (GsiC and GsiD) and a solute-binding protein (GsiB).</text>
</comment>
<evidence type="ECO:0000256" key="4">
    <source>
        <dbReference type="ARBA" id="ARBA00022448"/>
    </source>
</evidence>
<keyword evidence="7" id="KW-0547">Nucleotide-binding</keyword>
<dbReference type="Proteomes" id="UP000587524">
    <property type="component" value="Unassembled WGS sequence"/>
</dbReference>
<evidence type="ECO:0000256" key="6">
    <source>
        <dbReference type="ARBA" id="ARBA00022519"/>
    </source>
</evidence>
<evidence type="ECO:0000256" key="13">
    <source>
        <dbReference type="ARBA" id="ARBA00039050"/>
    </source>
</evidence>
<feature type="region of interest" description="Disordered" evidence="16">
    <location>
        <begin position="245"/>
        <end position="287"/>
    </location>
</feature>
<evidence type="ECO:0000313" key="19">
    <source>
        <dbReference type="Proteomes" id="UP000587524"/>
    </source>
</evidence>
<evidence type="ECO:0000256" key="1">
    <source>
        <dbReference type="ARBA" id="ARBA00004170"/>
    </source>
</evidence>
<evidence type="ECO:0000256" key="11">
    <source>
        <dbReference type="ARBA" id="ARBA00037530"/>
    </source>
</evidence>
<comment type="caution">
    <text evidence="18">The sequence shown here is derived from an EMBL/GenBank/DDBJ whole genome shotgun (WGS) entry which is preliminary data.</text>
</comment>
<keyword evidence="10" id="KW-0472">Membrane</keyword>
<evidence type="ECO:0000256" key="3">
    <source>
        <dbReference type="ARBA" id="ARBA00011469"/>
    </source>
</evidence>
<dbReference type="SUPFAM" id="SSF52540">
    <property type="entry name" value="P-loop containing nucleoside triphosphate hydrolases"/>
    <property type="match status" value="1"/>
</dbReference>
<evidence type="ECO:0000256" key="7">
    <source>
        <dbReference type="ARBA" id="ARBA00022741"/>
    </source>
</evidence>
<evidence type="ECO:0000313" key="18">
    <source>
        <dbReference type="EMBL" id="MBA9022085.1"/>
    </source>
</evidence>
<dbReference type="PANTHER" id="PTHR43776">
    <property type="entry name" value="TRANSPORT ATP-BINDING PROTEIN"/>
    <property type="match status" value="1"/>
</dbReference>
<organism evidence="18 19">
    <name type="scientific">Aminobacter ciceronei</name>
    <dbReference type="NCBI Taxonomy" id="150723"/>
    <lineage>
        <taxon>Bacteria</taxon>
        <taxon>Pseudomonadati</taxon>
        <taxon>Pseudomonadota</taxon>
        <taxon>Alphaproteobacteria</taxon>
        <taxon>Hyphomicrobiales</taxon>
        <taxon>Phyllobacteriaceae</taxon>
        <taxon>Aminobacter</taxon>
    </lineage>
</organism>
<keyword evidence="6" id="KW-0997">Cell inner membrane</keyword>
<keyword evidence="8 18" id="KW-0067">ATP-binding</keyword>
<dbReference type="InterPro" id="IPR017871">
    <property type="entry name" value="ABC_transporter-like_CS"/>
</dbReference>
<keyword evidence="9" id="KW-1278">Translocase</keyword>
<dbReference type="PROSITE" id="PS50893">
    <property type="entry name" value="ABC_TRANSPORTER_2"/>
    <property type="match status" value="1"/>
</dbReference>
<keyword evidence="4" id="KW-0813">Transport</keyword>
<dbReference type="InterPro" id="IPR027417">
    <property type="entry name" value="P-loop_NTPase"/>
</dbReference>
<proteinExistence type="inferred from homology"/>
<feature type="domain" description="ABC transporter" evidence="17">
    <location>
        <begin position="5"/>
        <end position="238"/>
    </location>
</feature>
<keyword evidence="5" id="KW-1003">Cell membrane</keyword>
<comment type="function">
    <text evidence="11">Part of the ABC transporter complex GsiABCD involved in glutathione import. Responsible for energy coupling to the transport system.</text>
</comment>
<evidence type="ECO:0000256" key="9">
    <source>
        <dbReference type="ARBA" id="ARBA00022967"/>
    </source>
</evidence>
<dbReference type="InterPro" id="IPR050319">
    <property type="entry name" value="ABC_transp_ATP-bind"/>
</dbReference>
<dbReference type="PANTHER" id="PTHR43776:SF15">
    <property type="entry name" value="GLUTATHIONE IMPORT ATP-BINDING PROTEIN GSIA"/>
    <property type="match status" value="1"/>
</dbReference>
<dbReference type="Pfam" id="PF00005">
    <property type="entry name" value="ABC_tran"/>
    <property type="match status" value="1"/>
</dbReference>